<evidence type="ECO:0000313" key="20">
    <source>
        <dbReference type="Proteomes" id="UP000625711"/>
    </source>
</evidence>
<feature type="domain" description="CUB" evidence="17">
    <location>
        <begin position="455"/>
        <end position="568"/>
    </location>
</feature>
<keyword evidence="10 14" id="KW-1015">Disulfide bond</keyword>
<evidence type="ECO:0000256" key="14">
    <source>
        <dbReference type="PROSITE-ProRule" id="PRU00059"/>
    </source>
</evidence>
<keyword evidence="8 15" id="KW-0482">Metalloprotease</keyword>
<dbReference type="CDD" id="cd00054">
    <property type="entry name" value="EGF_CA"/>
    <property type="match status" value="1"/>
</dbReference>
<dbReference type="FunFam" id="2.60.120.290:FF:000013">
    <property type="entry name" value="Membrane frizzled-related protein"/>
    <property type="match status" value="3"/>
</dbReference>
<feature type="disulfide bond" evidence="14">
    <location>
        <begin position="772"/>
        <end position="799"/>
    </location>
</feature>
<dbReference type="InterPro" id="IPR000152">
    <property type="entry name" value="EGF-type_Asp/Asn_hydroxyl_site"/>
</dbReference>
<dbReference type="Pfam" id="PF14670">
    <property type="entry name" value="FXa_inhibition"/>
    <property type="match status" value="1"/>
</dbReference>
<keyword evidence="1" id="KW-0245">EGF-like domain</keyword>
<feature type="binding site" evidence="13 15">
    <location>
        <position position="242"/>
    </location>
    <ligand>
        <name>Zn(2+)</name>
        <dbReference type="ChEBI" id="CHEBI:29105"/>
        <note>catalytic</note>
    </ligand>
</feature>
<dbReference type="AlphaFoldDB" id="A0A834I2A1"/>
<keyword evidence="7 13" id="KW-0862">Zinc</keyword>
<evidence type="ECO:0000256" key="5">
    <source>
        <dbReference type="ARBA" id="ARBA00022737"/>
    </source>
</evidence>
<feature type="domain" description="Peptidase M12A" evidence="18">
    <location>
        <begin position="137"/>
        <end position="339"/>
    </location>
</feature>
<keyword evidence="5" id="KW-0677">Repeat</keyword>
<evidence type="ECO:0000256" key="12">
    <source>
        <dbReference type="PIRSR" id="PIRSR001199-1"/>
    </source>
</evidence>
<evidence type="ECO:0000256" key="8">
    <source>
        <dbReference type="ARBA" id="ARBA00023049"/>
    </source>
</evidence>
<evidence type="ECO:0000256" key="1">
    <source>
        <dbReference type="ARBA" id="ARBA00022536"/>
    </source>
</evidence>
<dbReference type="InterPro" id="IPR006026">
    <property type="entry name" value="Peptidase_Metallo"/>
</dbReference>
<dbReference type="Pfam" id="PF01400">
    <property type="entry name" value="Astacin"/>
    <property type="match status" value="1"/>
</dbReference>
<keyword evidence="3 13" id="KW-0479">Metal-binding</keyword>
<dbReference type="InterPro" id="IPR035914">
    <property type="entry name" value="Sperma_CUB_dom_sf"/>
</dbReference>
<dbReference type="PRINTS" id="PR00480">
    <property type="entry name" value="ASTACIN"/>
</dbReference>
<dbReference type="SMART" id="SM00042">
    <property type="entry name" value="CUB"/>
    <property type="match status" value="5"/>
</dbReference>
<dbReference type="PROSITE" id="PS01180">
    <property type="entry name" value="CUB"/>
    <property type="match status" value="5"/>
</dbReference>
<feature type="domain" description="CUB" evidence="17">
    <location>
        <begin position="341"/>
        <end position="454"/>
    </location>
</feature>
<dbReference type="GO" id="GO:0006508">
    <property type="term" value="P:proteolysis"/>
    <property type="evidence" value="ECO:0007669"/>
    <property type="project" value="UniProtKB-KW"/>
</dbReference>
<keyword evidence="2 15" id="KW-0645">Protease</keyword>
<dbReference type="PANTHER" id="PTHR24251:SF50">
    <property type="entry name" value="ATTRACTIN-LIKE 1A"/>
    <property type="match status" value="1"/>
</dbReference>
<dbReference type="GO" id="GO:0004222">
    <property type="term" value="F:metalloendopeptidase activity"/>
    <property type="evidence" value="ECO:0007669"/>
    <property type="project" value="UniProtKB-UniRule"/>
</dbReference>
<dbReference type="Pfam" id="PF07645">
    <property type="entry name" value="EGF_CA"/>
    <property type="match status" value="1"/>
</dbReference>
<dbReference type="EMBL" id="JAACXV010013735">
    <property type="protein sequence ID" value="KAF7272619.1"/>
    <property type="molecule type" value="Genomic_DNA"/>
</dbReference>
<dbReference type="InterPro" id="IPR001506">
    <property type="entry name" value="Peptidase_M12A"/>
</dbReference>
<dbReference type="GO" id="GO:0005509">
    <property type="term" value="F:calcium ion binding"/>
    <property type="evidence" value="ECO:0007669"/>
    <property type="project" value="InterPro"/>
</dbReference>
<dbReference type="InterPro" id="IPR000742">
    <property type="entry name" value="EGF"/>
</dbReference>
<evidence type="ECO:0000256" key="9">
    <source>
        <dbReference type="ARBA" id="ARBA00023145"/>
    </source>
</evidence>
<dbReference type="PROSITE" id="PS01186">
    <property type="entry name" value="EGF_2"/>
    <property type="match status" value="1"/>
</dbReference>
<feature type="chain" id="PRO_5033097570" description="Metalloendopeptidase" evidence="16">
    <location>
        <begin position="22"/>
        <end position="1018"/>
    </location>
</feature>
<dbReference type="Gene3D" id="2.10.25.10">
    <property type="entry name" value="Laminin"/>
    <property type="match status" value="2"/>
</dbReference>
<comment type="caution">
    <text evidence="19">The sequence shown here is derived from an EMBL/GenBank/DDBJ whole genome shotgun (WGS) entry which is preliminary data.</text>
</comment>
<dbReference type="FunFam" id="2.60.120.290:FF:000003">
    <property type="entry name" value="Neuropilin"/>
    <property type="match status" value="1"/>
</dbReference>
<dbReference type="PIRSF" id="PIRSF001199">
    <property type="entry name" value="BMP_1/tolloid-like"/>
    <property type="match status" value="1"/>
</dbReference>
<dbReference type="SMART" id="SM00235">
    <property type="entry name" value="ZnMc"/>
    <property type="match status" value="1"/>
</dbReference>
<comment type="cofactor">
    <cofactor evidence="15 16">
        <name>Zn(2+)</name>
        <dbReference type="ChEBI" id="CHEBI:29105"/>
    </cofactor>
    <text evidence="15 16">Binds 1 zinc ion per subunit.</text>
</comment>
<evidence type="ECO:0000256" key="3">
    <source>
        <dbReference type="ARBA" id="ARBA00022723"/>
    </source>
</evidence>
<feature type="disulfide bond" evidence="15">
    <location>
        <begin position="202"/>
        <end position="224"/>
    </location>
</feature>
<dbReference type="FunFam" id="2.10.25.10:FF:000240">
    <property type="entry name" value="Vitamin K-dependent protein S"/>
    <property type="match status" value="2"/>
</dbReference>
<feature type="disulfide bond" evidence="14">
    <location>
        <begin position="455"/>
        <end position="482"/>
    </location>
</feature>
<accession>A0A834I2A1</accession>
<dbReference type="SMART" id="SM00181">
    <property type="entry name" value="EGF"/>
    <property type="match status" value="2"/>
</dbReference>
<sequence length="1018" mass="115083">MLARLAFVSCFCGIAVQFAVRDDSPAGQLDGANTTQKTFNAHKKFSVEELLTNTFPKKTSNDTGLNPCKADVFVDDIAITFPDPKRKLYARYVHQDLEETNKHVLYTENVRKLLEKKKIWKLQEATSVPPHKIRKRAAVTTFKERLWDHGVIPYEIDDTFSDYRKALAKQAMRHWENNTCLKFIERNKTENENYVFFTEKPCGCCSFVGKRGLGAQALSIGSKCAVFGVVVHEIGHAIGYYHEHTRPDRDSYVEVYLENVKKEQKVNFEKLSPDQVSSLGLKYDYDSIMHYARNTYSKNSYVDTIKPIVGPGMQTPEIGQRLRLSQGDIIQTQILYNCPKCGKTFQTKSGSFSPPASTTNSAEESTLCEWRITATPGEKIRLNITSMDIMKTPNCSQNYLEVRDGYWKKSKLLGVFCGRGEVPNIRSESSRMLVTYVAQNGDANRGFTADFEVICGGVLHIDSEGYLESPNYPDEYHPSQKCTWLITVPEKYQIAVKFLAFDLEHHANCSYDYVAIRDGLHPNATLLQHSCGALVPDDITSTTNEMTITFISDKSNQRGGFSAKIIAEFNECEKTDHGCEQLCINTLGSFMCGCEPGFELHSDKISCVDACGGRFTESSGTITSPSFPELYPINKKCVWEIEAPAQHKIFLNFTHMDIEGNNYEYQLCEYDYVEVSSQLTTGKTKLHGSFCGTKVPKMISSESNFLKIAFDSDANVQKTGFAAVYFIDNDECATRNGGCDHDCVNTLGSFQCSCRTGFTLSENKRSCIEGDCVHEIFTPPHGSINSPNYPKYYPPLKDCVWHIKTMPGHRIRLDFQYFQLEQHQECYFDYVQIFDGDSSKSVQMGRFCGAMGPHSVMSSENHLYMTFKSDNNVHKKGFLGAYSTQCGGLLQATLEKRQIFSHPKYGNITYGPKSSCDWYLLGTTGYNVRLSFTEFELENEEDCVYDYVEVYDGLDSNRVSLGRFCGNQTMQEVTTSSQDGMVIKFRTDDHIAGKGFVFNYELVEKTYSLEEYDSPLDD</sequence>
<protein>
    <recommendedName>
        <fullName evidence="16">Metalloendopeptidase</fullName>
        <ecNumber evidence="16">3.4.24.-</ecNumber>
    </recommendedName>
</protein>
<evidence type="ECO:0000313" key="19">
    <source>
        <dbReference type="EMBL" id="KAF7272619.1"/>
    </source>
</evidence>
<evidence type="ECO:0000256" key="13">
    <source>
        <dbReference type="PIRSR" id="PIRSR001199-2"/>
    </source>
</evidence>
<dbReference type="SMART" id="SM00179">
    <property type="entry name" value="EGF_CA"/>
    <property type="match status" value="2"/>
</dbReference>
<dbReference type="PANTHER" id="PTHR24251">
    <property type="entry name" value="OVOCHYMASE-RELATED"/>
    <property type="match status" value="1"/>
</dbReference>
<dbReference type="InterPro" id="IPR049883">
    <property type="entry name" value="NOTCH1_EGF-like"/>
</dbReference>
<evidence type="ECO:0000256" key="2">
    <source>
        <dbReference type="ARBA" id="ARBA00022670"/>
    </source>
</evidence>
<dbReference type="Gene3D" id="3.40.390.10">
    <property type="entry name" value="Collagenase (Catalytic Domain)"/>
    <property type="match status" value="1"/>
</dbReference>
<evidence type="ECO:0000256" key="15">
    <source>
        <dbReference type="PROSITE-ProRule" id="PRU01211"/>
    </source>
</evidence>
<evidence type="ECO:0000256" key="16">
    <source>
        <dbReference type="RuleBase" id="RU361183"/>
    </source>
</evidence>
<dbReference type="CDD" id="cd00041">
    <property type="entry name" value="CUB"/>
    <property type="match status" value="5"/>
</dbReference>
<dbReference type="FunFam" id="3.40.390.10:FF:000004">
    <property type="entry name" value="Metalloendopeptidase"/>
    <property type="match status" value="1"/>
</dbReference>
<dbReference type="SUPFAM" id="SSF57196">
    <property type="entry name" value="EGF/Laminin"/>
    <property type="match status" value="2"/>
</dbReference>
<dbReference type="GO" id="GO:0008270">
    <property type="term" value="F:zinc ion binding"/>
    <property type="evidence" value="ECO:0007669"/>
    <property type="project" value="UniProtKB-UniRule"/>
</dbReference>
<evidence type="ECO:0000259" key="17">
    <source>
        <dbReference type="PROSITE" id="PS01180"/>
    </source>
</evidence>
<keyword evidence="20" id="KW-1185">Reference proteome</keyword>
<keyword evidence="11" id="KW-0325">Glycoprotein</keyword>
<dbReference type="PROSITE" id="PS51864">
    <property type="entry name" value="ASTACIN"/>
    <property type="match status" value="1"/>
</dbReference>
<feature type="domain" description="CUB" evidence="17">
    <location>
        <begin position="611"/>
        <end position="728"/>
    </location>
</feature>
<dbReference type="SUPFAM" id="SSF49854">
    <property type="entry name" value="Spermadhesin, CUB domain"/>
    <property type="match status" value="5"/>
</dbReference>
<dbReference type="EC" id="3.4.24.-" evidence="16"/>
<gene>
    <name evidence="19" type="ORF">GWI33_014631</name>
</gene>
<evidence type="ECO:0000256" key="4">
    <source>
        <dbReference type="ARBA" id="ARBA00022729"/>
    </source>
</evidence>
<keyword evidence="6 15" id="KW-0378">Hydrolase</keyword>
<feature type="domain" description="CUB" evidence="17">
    <location>
        <begin position="886"/>
        <end position="1003"/>
    </location>
</feature>
<dbReference type="InterPro" id="IPR024079">
    <property type="entry name" value="MetalloPept_cat_dom_sf"/>
</dbReference>
<dbReference type="Gene3D" id="2.60.120.290">
    <property type="entry name" value="Spermadhesin, CUB domain"/>
    <property type="match status" value="5"/>
</dbReference>
<organism evidence="19 20">
    <name type="scientific">Rhynchophorus ferrugineus</name>
    <name type="common">Red palm weevil</name>
    <name type="synonym">Curculio ferrugineus</name>
    <dbReference type="NCBI Taxonomy" id="354439"/>
    <lineage>
        <taxon>Eukaryota</taxon>
        <taxon>Metazoa</taxon>
        <taxon>Ecdysozoa</taxon>
        <taxon>Arthropoda</taxon>
        <taxon>Hexapoda</taxon>
        <taxon>Insecta</taxon>
        <taxon>Pterygota</taxon>
        <taxon>Neoptera</taxon>
        <taxon>Endopterygota</taxon>
        <taxon>Coleoptera</taxon>
        <taxon>Polyphaga</taxon>
        <taxon>Cucujiformia</taxon>
        <taxon>Curculionidae</taxon>
        <taxon>Dryophthorinae</taxon>
        <taxon>Rhynchophorus</taxon>
    </lineage>
</organism>
<dbReference type="PROSITE" id="PS00010">
    <property type="entry name" value="ASX_HYDROXYL"/>
    <property type="match status" value="1"/>
</dbReference>
<dbReference type="Pfam" id="PF00431">
    <property type="entry name" value="CUB"/>
    <property type="match status" value="5"/>
</dbReference>
<comment type="caution">
    <text evidence="14">Lacks conserved residue(s) required for the propagation of feature annotation.</text>
</comment>
<evidence type="ECO:0000259" key="18">
    <source>
        <dbReference type="PROSITE" id="PS51864"/>
    </source>
</evidence>
<dbReference type="InterPro" id="IPR015446">
    <property type="entry name" value="BMP_1/tolloid-like"/>
</dbReference>
<feature type="disulfide bond" evidence="14">
    <location>
        <begin position="341"/>
        <end position="368"/>
    </location>
</feature>
<feature type="active site" evidence="12 15">
    <location>
        <position position="233"/>
    </location>
</feature>
<evidence type="ECO:0000256" key="11">
    <source>
        <dbReference type="ARBA" id="ARBA00023180"/>
    </source>
</evidence>
<feature type="signal peptide" evidence="16">
    <location>
        <begin position="1"/>
        <end position="21"/>
    </location>
</feature>
<feature type="binding site" evidence="13 15">
    <location>
        <position position="232"/>
    </location>
    <ligand>
        <name>Zn(2+)</name>
        <dbReference type="ChEBI" id="CHEBI:29105"/>
        <note>catalytic</note>
    </ligand>
</feature>
<evidence type="ECO:0000256" key="10">
    <source>
        <dbReference type="ARBA" id="ARBA00023157"/>
    </source>
</evidence>
<proteinExistence type="predicted"/>
<keyword evidence="4 16" id="KW-0732">Signal</keyword>
<evidence type="ECO:0000256" key="7">
    <source>
        <dbReference type="ARBA" id="ARBA00022833"/>
    </source>
</evidence>
<dbReference type="InterPro" id="IPR001881">
    <property type="entry name" value="EGF-like_Ca-bd_dom"/>
</dbReference>
<dbReference type="Proteomes" id="UP000625711">
    <property type="component" value="Unassembled WGS sequence"/>
</dbReference>
<dbReference type="OrthoDB" id="431034at2759"/>
<dbReference type="InterPro" id="IPR018097">
    <property type="entry name" value="EGF_Ca-bd_CS"/>
</dbReference>
<dbReference type="FunFam" id="2.60.120.290:FF:000005">
    <property type="entry name" value="Procollagen C-endopeptidase enhancer 1"/>
    <property type="match status" value="1"/>
</dbReference>
<dbReference type="InterPro" id="IPR000859">
    <property type="entry name" value="CUB_dom"/>
</dbReference>
<dbReference type="SUPFAM" id="SSF55486">
    <property type="entry name" value="Metalloproteases ('zincins'), catalytic domain"/>
    <property type="match status" value="1"/>
</dbReference>
<name>A0A834I2A1_RHYFE</name>
<evidence type="ECO:0000256" key="6">
    <source>
        <dbReference type="ARBA" id="ARBA00022801"/>
    </source>
</evidence>
<keyword evidence="9" id="KW-0865">Zymogen</keyword>
<dbReference type="PROSITE" id="PS01187">
    <property type="entry name" value="EGF_CA"/>
    <property type="match status" value="2"/>
</dbReference>
<feature type="disulfide bond" evidence="15">
    <location>
        <begin position="204"/>
        <end position="205"/>
    </location>
</feature>
<reference evidence="19" key="1">
    <citation type="submission" date="2020-08" db="EMBL/GenBank/DDBJ databases">
        <title>Genome sequencing and assembly of the red palm weevil Rhynchophorus ferrugineus.</title>
        <authorList>
            <person name="Dias G.B."/>
            <person name="Bergman C.M."/>
            <person name="Manee M."/>
        </authorList>
    </citation>
    <scope>NUCLEOTIDE SEQUENCE</scope>
    <source>
        <strain evidence="19">AA-2017</strain>
        <tissue evidence="19">Whole larva</tissue>
    </source>
</reference>
<feature type="domain" description="CUB" evidence="17">
    <location>
        <begin position="772"/>
        <end position="885"/>
    </location>
</feature>
<feature type="binding site" evidence="13 15">
    <location>
        <position position="236"/>
    </location>
    <ligand>
        <name>Zn(2+)</name>
        <dbReference type="ChEBI" id="CHEBI:29105"/>
        <note>catalytic</note>
    </ligand>
</feature>